<feature type="region of interest" description="Disordered" evidence="6">
    <location>
        <begin position="1"/>
        <end position="52"/>
    </location>
</feature>
<feature type="transmembrane region" description="Helical" evidence="7">
    <location>
        <begin position="177"/>
        <end position="197"/>
    </location>
</feature>
<evidence type="ECO:0000256" key="7">
    <source>
        <dbReference type="SAM" id="Phobius"/>
    </source>
</evidence>
<accession>A0A5B9W694</accession>
<feature type="transmembrane region" description="Helical" evidence="7">
    <location>
        <begin position="150"/>
        <end position="168"/>
    </location>
</feature>
<dbReference type="InterPro" id="IPR000620">
    <property type="entry name" value="EamA_dom"/>
</dbReference>
<reference evidence="9 10" key="1">
    <citation type="submission" date="2019-08" db="EMBL/GenBank/DDBJ databases">
        <title>Deep-cultivation of Planctomycetes and their phenomic and genomic characterization uncovers novel biology.</title>
        <authorList>
            <person name="Wiegand S."/>
            <person name="Jogler M."/>
            <person name="Boedeker C."/>
            <person name="Pinto D."/>
            <person name="Vollmers J."/>
            <person name="Rivas-Marin E."/>
            <person name="Kohn T."/>
            <person name="Peeters S.H."/>
            <person name="Heuer A."/>
            <person name="Rast P."/>
            <person name="Oberbeckmann S."/>
            <person name="Bunk B."/>
            <person name="Jeske O."/>
            <person name="Meyerdierks A."/>
            <person name="Storesund J.E."/>
            <person name="Kallscheuer N."/>
            <person name="Luecker S."/>
            <person name="Lage O.M."/>
            <person name="Pohl T."/>
            <person name="Merkel B.J."/>
            <person name="Hornburger P."/>
            <person name="Mueller R.-W."/>
            <person name="Bruemmer F."/>
            <person name="Labrenz M."/>
            <person name="Spormann A.M."/>
            <person name="Op den Camp H."/>
            <person name="Overmann J."/>
            <person name="Amann R."/>
            <person name="Jetten M.S.M."/>
            <person name="Mascher T."/>
            <person name="Medema M.H."/>
            <person name="Devos D.P."/>
            <person name="Kaster A.-K."/>
            <person name="Ovreas L."/>
            <person name="Rohde M."/>
            <person name="Galperin M.Y."/>
            <person name="Jogler C."/>
        </authorList>
    </citation>
    <scope>NUCLEOTIDE SEQUENCE [LARGE SCALE GENOMIC DNA]</scope>
    <source>
        <strain evidence="9 10">OJF2</strain>
    </source>
</reference>
<feature type="transmembrane region" description="Helical" evidence="7">
    <location>
        <begin position="274"/>
        <end position="294"/>
    </location>
</feature>
<feature type="transmembrane region" description="Helical" evidence="7">
    <location>
        <begin position="306"/>
        <end position="324"/>
    </location>
</feature>
<feature type="transmembrane region" description="Helical" evidence="7">
    <location>
        <begin position="209"/>
        <end position="229"/>
    </location>
</feature>
<feature type="transmembrane region" description="Helical" evidence="7">
    <location>
        <begin position="241"/>
        <end position="262"/>
    </location>
</feature>
<dbReference type="PANTHER" id="PTHR32322:SF2">
    <property type="entry name" value="EAMA DOMAIN-CONTAINING PROTEIN"/>
    <property type="match status" value="1"/>
</dbReference>
<keyword evidence="5 7" id="KW-0472">Membrane</keyword>
<evidence type="ECO:0000256" key="2">
    <source>
        <dbReference type="ARBA" id="ARBA00007362"/>
    </source>
</evidence>
<dbReference type="Proteomes" id="UP000324233">
    <property type="component" value="Chromosome"/>
</dbReference>
<keyword evidence="10" id="KW-1185">Reference proteome</keyword>
<dbReference type="AlphaFoldDB" id="A0A5B9W694"/>
<evidence type="ECO:0000259" key="8">
    <source>
        <dbReference type="Pfam" id="PF00892"/>
    </source>
</evidence>
<keyword evidence="3 7" id="KW-0812">Transmembrane</keyword>
<evidence type="ECO:0000256" key="3">
    <source>
        <dbReference type="ARBA" id="ARBA00022692"/>
    </source>
</evidence>
<feature type="compositionally biased region" description="Low complexity" evidence="6">
    <location>
        <begin position="362"/>
        <end position="372"/>
    </location>
</feature>
<dbReference type="SUPFAM" id="SSF103481">
    <property type="entry name" value="Multidrug resistance efflux transporter EmrE"/>
    <property type="match status" value="2"/>
</dbReference>
<dbReference type="EMBL" id="CP042997">
    <property type="protein sequence ID" value="QEH36058.1"/>
    <property type="molecule type" value="Genomic_DNA"/>
</dbReference>
<gene>
    <name evidence="9" type="ORF">OJF2_46160</name>
</gene>
<keyword evidence="4 7" id="KW-1133">Transmembrane helix</keyword>
<dbReference type="RefSeq" id="WP_246196106.1">
    <property type="nucleotide sequence ID" value="NZ_CP042997.1"/>
</dbReference>
<dbReference type="Gene3D" id="1.10.3730.20">
    <property type="match status" value="1"/>
</dbReference>
<name>A0A5B9W694_9BACT</name>
<evidence type="ECO:0000256" key="4">
    <source>
        <dbReference type="ARBA" id="ARBA00022989"/>
    </source>
</evidence>
<evidence type="ECO:0000256" key="5">
    <source>
        <dbReference type="ARBA" id="ARBA00023136"/>
    </source>
</evidence>
<dbReference type="GO" id="GO:0016020">
    <property type="term" value="C:membrane"/>
    <property type="evidence" value="ECO:0007669"/>
    <property type="project" value="UniProtKB-SubCell"/>
</dbReference>
<feature type="compositionally biased region" description="Basic and acidic residues" evidence="6">
    <location>
        <begin position="17"/>
        <end position="31"/>
    </location>
</feature>
<feature type="transmembrane region" description="Helical" evidence="7">
    <location>
        <begin position="330"/>
        <end position="348"/>
    </location>
</feature>
<dbReference type="InterPro" id="IPR050638">
    <property type="entry name" value="AA-Vitamin_Transporters"/>
</dbReference>
<evidence type="ECO:0000313" key="10">
    <source>
        <dbReference type="Proteomes" id="UP000324233"/>
    </source>
</evidence>
<dbReference type="PANTHER" id="PTHR32322">
    <property type="entry name" value="INNER MEMBRANE TRANSPORTER"/>
    <property type="match status" value="1"/>
</dbReference>
<feature type="compositionally biased region" description="Low complexity" evidence="6">
    <location>
        <begin position="43"/>
        <end position="52"/>
    </location>
</feature>
<feature type="transmembrane region" description="Helical" evidence="7">
    <location>
        <begin position="60"/>
        <end position="81"/>
    </location>
</feature>
<sequence>MSVVTSRPMKVSSEPSGPDRPRPTPEGRDANEEGPGPESGQDRPAASRSSPSARPDLRGYIYLALMVLIGSTTSPFATVVVRELPVSVLPLLRFGFAGLCLIPFLADRGALRRMLRDDPLRIAVVAACCVPINQSFFLNSVRFGPNSHVGLFYAVCPLIVWVLAWAIGEERLDLGRLWSVLASIAGVLVIGLGNAWGADGGTPEQTRSIMTADLLLVGAVISWGSYLTLSKPLITRYGALPVLAGTFLLGCLMELPIALATLPSWLPTLGRVSPSAWTCLALLALFITPVNLALQNLSLRRLDASQVATFSNVAPVLTVVWGVWFFQERLSPALVVGGALTLFGVYWASRPGPKKRAPGPEPATAAPARASA</sequence>
<comment type="subcellular location">
    <subcellularLocation>
        <location evidence="1">Membrane</location>
        <topology evidence="1">Multi-pass membrane protein</topology>
    </subcellularLocation>
</comment>
<comment type="similarity">
    <text evidence="2">Belongs to the EamA transporter family.</text>
</comment>
<feature type="domain" description="EamA" evidence="8">
    <location>
        <begin position="211"/>
        <end position="349"/>
    </location>
</feature>
<dbReference type="KEGG" id="agv:OJF2_46160"/>
<feature type="transmembrane region" description="Helical" evidence="7">
    <location>
        <begin position="118"/>
        <end position="138"/>
    </location>
</feature>
<feature type="transmembrane region" description="Helical" evidence="7">
    <location>
        <begin position="87"/>
        <end position="106"/>
    </location>
</feature>
<dbReference type="Pfam" id="PF00892">
    <property type="entry name" value="EamA"/>
    <property type="match status" value="2"/>
</dbReference>
<dbReference type="InterPro" id="IPR037185">
    <property type="entry name" value="EmrE-like"/>
</dbReference>
<protein>
    <submittedName>
        <fullName evidence="9">EamA-like transporter family protein</fullName>
    </submittedName>
</protein>
<evidence type="ECO:0000256" key="1">
    <source>
        <dbReference type="ARBA" id="ARBA00004141"/>
    </source>
</evidence>
<evidence type="ECO:0000313" key="9">
    <source>
        <dbReference type="EMBL" id="QEH36058.1"/>
    </source>
</evidence>
<feature type="domain" description="EamA" evidence="8">
    <location>
        <begin position="58"/>
        <end position="191"/>
    </location>
</feature>
<organism evidence="9 10">
    <name type="scientific">Aquisphaera giovannonii</name>
    <dbReference type="NCBI Taxonomy" id="406548"/>
    <lineage>
        <taxon>Bacteria</taxon>
        <taxon>Pseudomonadati</taxon>
        <taxon>Planctomycetota</taxon>
        <taxon>Planctomycetia</taxon>
        <taxon>Isosphaerales</taxon>
        <taxon>Isosphaeraceae</taxon>
        <taxon>Aquisphaera</taxon>
    </lineage>
</organism>
<proteinExistence type="inferred from homology"/>
<evidence type="ECO:0000256" key="6">
    <source>
        <dbReference type="SAM" id="MobiDB-lite"/>
    </source>
</evidence>
<feature type="region of interest" description="Disordered" evidence="6">
    <location>
        <begin position="351"/>
        <end position="372"/>
    </location>
</feature>